<dbReference type="Proteomes" id="UP000585638">
    <property type="component" value="Unassembled WGS sequence"/>
</dbReference>
<dbReference type="CDD" id="cd14797">
    <property type="entry name" value="DUF302"/>
    <property type="match status" value="1"/>
</dbReference>
<accession>A0A7W9KRX2</accession>
<keyword evidence="3" id="KW-1185">Reference proteome</keyword>
<dbReference type="InterPro" id="IPR035923">
    <property type="entry name" value="TT1751-like_sf"/>
</dbReference>
<evidence type="ECO:0000313" key="2">
    <source>
        <dbReference type="EMBL" id="MBB5897596.1"/>
    </source>
</evidence>
<name>A0A7W9KRX2_9PSEU</name>
<dbReference type="SUPFAM" id="SSF103247">
    <property type="entry name" value="TT1751-like"/>
    <property type="match status" value="1"/>
</dbReference>
<sequence length="127" mass="13889">MMIRKSTLGQRSTVARLIAAIEHRKLTIFAHIDHAEHARQAELELPPINVVVFGNPHAGTPLMAADPRVGLDLPLRMLVWEDGPGLAFVGHHDPRELAGEYDLAEQKETLDRMAELLDAISAEAAGS</sequence>
<protein>
    <submittedName>
        <fullName evidence="2">Uncharacterized protein (DUF302 family)</fullName>
    </submittedName>
</protein>
<comment type="caution">
    <text evidence="2">The sequence shown here is derived from an EMBL/GenBank/DDBJ whole genome shotgun (WGS) entry which is preliminary data.</text>
</comment>
<evidence type="ECO:0000259" key="1">
    <source>
        <dbReference type="Pfam" id="PF03625"/>
    </source>
</evidence>
<dbReference type="AlphaFoldDB" id="A0A7W9KRX2"/>
<reference evidence="2 3" key="1">
    <citation type="submission" date="2020-08" db="EMBL/GenBank/DDBJ databases">
        <title>Sequencing the genomes of 1000 actinobacteria strains.</title>
        <authorList>
            <person name="Klenk H.-P."/>
        </authorList>
    </citation>
    <scope>NUCLEOTIDE SEQUENCE [LARGE SCALE GENOMIC DNA]</scope>
    <source>
        <strain evidence="2 3">DSM 43851</strain>
    </source>
</reference>
<dbReference type="EMBL" id="JACHIR010000003">
    <property type="protein sequence ID" value="MBB5897596.1"/>
    <property type="molecule type" value="Genomic_DNA"/>
</dbReference>
<proteinExistence type="predicted"/>
<dbReference type="PANTHER" id="PTHR38342">
    <property type="entry name" value="SLR5037 PROTEIN"/>
    <property type="match status" value="1"/>
</dbReference>
<dbReference type="Gene3D" id="3.30.310.70">
    <property type="entry name" value="TT1751-like domain"/>
    <property type="match status" value="1"/>
</dbReference>
<evidence type="ECO:0000313" key="3">
    <source>
        <dbReference type="Proteomes" id="UP000585638"/>
    </source>
</evidence>
<dbReference type="Pfam" id="PF03625">
    <property type="entry name" value="DUF302"/>
    <property type="match status" value="1"/>
</dbReference>
<organism evidence="2 3">
    <name type="scientific">Kutzneria kofuensis</name>
    <dbReference type="NCBI Taxonomy" id="103725"/>
    <lineage>
        <taxon>Bacteria</taxon>
        <taxon>Bacillati</taxon>
        <taxon>Actinomycetota</taxon>
        <taxon>Actinomycetes</taxon>
        <taxon>Pseudonocardiales</taxon>
        <taxon>Pseudonocardiaceae</taxon>
        <taxon>Kutzneria</taxon>
    </lineage>
</organism>
<dbReference type="InterPro" id="IPR005180">
    <property type="entry name" value="DUF302"/>
</dbReference>
<gene>
    <name evidence="2" type="ORF">BJ998_008855</name>
</gene>
<feature type="domain" description="DUF302" evidence="1">
    <location>
        <begin position="32"/>
        <end position="94"/>
    </location>
</feature>
<dbReference type="PANTHER" id="PTHR38342:SF2">
    <property type="entry name" value="INNER MEMBRANE OR EXPORTED"/>
    <property type="match status" value="1"/>
</dbReference>